<evidence type="ECO:0000256" key="3">
    <source>
        <dbReference type="ARBA" id="ARBA00023002"/>
    </source>
</evidence>
<dbReference type="EMBL" id="BMFY01000001">
    <property type="protein sequence ID" value="GGA03333.1"/>
    <property type="molecule type" value="Genomic_DNA"/>
</dbReference>
<reference evidence="9" key="1">
    <citation type="journal article" date="2014" name="Int. J. Syst. Evol. Microbiol.">
        <title>Complete genome sequence of Corynebacterium casei LMG S-19264T (=DSM 44701T), isolated from a smear-ripened cheese.</title>
        <authorList>
            <consortium name="US DOE Joint Genome Institute (JGI-PGF)"/>
            <person name="Walter F."/>
            <person name="Albersmeier A."/>
            <person name="Kalinowski J."/>
            <person name="Ruckert C."/>
        </authorList>
    </citation>
    <scope>NUCLEOTIDE SEQUENCE</scope>
    <source>
        <strain evidence="9">CGMCC 1.12785</strain>
    </source>
</reference>
<dbReference type="AlphaFoldDB" id="A0A8J2XIW3"/>
<gene>
    <name evidence="9" type="ORF">GCM10011333_02540</name>
</gene>
<comment type="similarity">
    <text evidence="1">Belongs to the thioredoxin family. DsbA subfamily.</text>
</comment>
<feature type="region of interest" description="Disordered" evidence="6">
    <location>
        <begin position="1"/>
        <end position="43"/>
    </location>
</feature>
<keyword evidence="5" id="KW-0676">Redox-active center</keyword>
<dbReference type="GO" id="GO:0016491">
    <property type="term" value="F:oxidoreductase activity"/>
    <property type="evidence" value="ECO:0007669"/>
    <property type="project" value="UniProtKB-KW"/>
</dbReference>
<evidence type="ECO:0000256" key="6">
    <source>
        <dbReference type="SAM" id="MobiDB-lite"/>
    </source>
</evidence>
<keyword evidence="10" id="KW-1185">Reference proteome</keyword>
<evidence type="ECO:0000256" key="4">
    <source>
        <dbReference type="ARBA" id="ARBA00023157"/>
    </source>
</evidence>
<keyword evidence="7" id="KW-0472">Membrane</keyword>
<dbReference type="Proteomes" id="UP000616114">
    <property type="component" value="Unassembled WGS sequence"/>
</dbReference>
<evidence type="ECO:0000256" key="5">
    <source>
        <dbReference type="ARBA" id="ARBA00023284"/>
    </source>
</evidence>
<proteinExistence type="inferred from homology"/>
<name>A0A8J2XIW3_9MICO</name>
<feature type="region of interest" description="Disordered" evidence="6">
    <location>
        <begin position="304"/>
        <end position="340"/>
    </location>
</feature>
<evidence type="ECO:0000256" key="1">
    <source>
        <dbReference type="ARBA" id="ARBA00005791"/>
    </source>
</evidence>
<dbReference type="InterPro" id="IPR036249">
    <property type="entry name" value="Thioredoxin-like_sf"/>
</dbReference>
<dbReference type="Gene3D" id="3.40.30.10">
    <property type="entry name" value="Glutaredoxin"/>
    <property type="match status" value="1"/>
</dbReference>
<keyword evidence="3" id="KW-0560">Oxidoreductase</keyword>
<evidence type="ECO:0000313" key="10">
    <source>
        <dbReference type="Proteomes" id="UP000616114"/>
    </source>
</evidence>
<keyword evidence="7" id="KW-0812">Transmembrane</keyword>
<evidence type="ECO:0000256" key="7">
    <source>
        <dbReference type="SAM" id="Phobius"/>
    </source>
</evidence>
<evidence type="ECO:0000259" key="8">
    <source>
        <dbReference type="Pfam" id="PF13462"/>
    </source>
</evidence>
<keyword evidence="4" id="KW-1015">Disulfide bond</keyword>
<sequence length="340" mass="35392">MGKNSRSGGKKKGNPKADAHEREEAAARRSAAREKARQMAEAQARKEQRTKLFVRSAIAVVVVAVLVVVGVLVWRAAQPGMTPSAAADGGVTLVQGDELVASPLVDDADIPAGLAKPTADQLTEGAPHVKVVLDFQCPACQAFELTNGELLSRMVDDGAISLEYNAISFLDSTSGGNRYSTRAANASLCVADSQPQTYMDVVMAMFVNQPGEGESGRTDDELFATLEGAGVDLDQPIATSGEGEDPVSVRECISEEVFSGAVSDNTQSQSEQGYTSTPTVLINGERFEQWQDPGSFAAAIIAASEGAAADAAEEAADEEGAAPEGAAPEDEQAPAEEGSE</sequence>
<dbReference type="CDD" id="cd02972">
    <property type="entry name" value="DsbA_family"/>
    <property type="match status" value="1"/>
</dbReference>
<evidence type="ECO:0000256" key="2">
    <source>
        <dbReference type="ARBA" id="ARBA00022729"/>
    </source>
</evidence>
<dbReference type="RefSeq" id="WP_188549097.1">
    <property type="nucleotide sequence ID" value="NZ_BMFY01000001.1"/>
</dbReference>
<protein>
    <recommendedName>
        <fullName evidence="8">Thioredoxin-like fold domain-containing protein</fullName>
    </recommendedName>
</protein>
<accession>A0A8J2XIW3</accession>
<keyword evidence="7" id="KW-1133">Transmembrane helix</keyword>
<evidence type="ECO:0000313" key="9">
    <source>
        <dbReference type="EMBL" id="GGA03333.1"/>
    </source>
</evidence>
<feature type="transmembrane region" description="Helical" evidence="7">
    <location>
        <begin position="52"/>
        <end position="74"/>
    </location>
</feature>
<comment type="caution">
    <text evidence="9">The sequence shown here is derived from an EMBL/GenBank/DDBJ whole genome shotgun (WGS) entry which is preliminary data.</text>
</comment>
<feature type="compositionally biased region" description="Basic and acidic residues" evidence="6">
    <location>
        <begin position="15"/>
        <end position="43"/>
    </location>
</feature>
<dbReference type="SUPFAM" id="SSF52833">
    <property type="entry name" value="Thioredoxin-like"/>
    <property type="match status" value="1"/>
</dbReference>
<dbReference type="PANTHER" id="PTHR13887">
    <property type="entry name" value="GLUTATHIONE S-TRANSFERASE KAPPA"/>
    <property type="match status" value="1"/>
</dbReference>
<feature type="compositionally biased region" description="Acidic residues" evidence="6">
    <location>
        <begin position="311"/>
        <end position="340"/>
    </location>
</feature>
<feature type="domain" description="Thioredoxin-like fold" evidence="8">
    <location>
        <begin position="126"/>
        <end position="300"/>
    </location>
</feature>
<dbReference type="InterPro" id="IPR012336">
    <property type="entry name" value="Thioredoxin-like_fold"/>
</dbReference>
<reference evidence="9" key="2">
    <citation type="submission" date="2020-09" db="EMBL/GenBank/DDBJ databases">
        <authorList>
            <person name="Sun Q."/>
            <person name="Zhou Y."/>
        </authorList>
    </citation>
    <scope>NUCLEOTIDE SEQUENCE</scope>
    <source>
        <strain evidence="9">CGMCC 1.12785</strain>
    </source>
</reference>
<keyword evidence="2" id="KW-0732">Signal</keyword>
<dbReference type="PANTHER" id="PTHR13887:SF14">
    <property type="entry name" value="DISULFIDE BOND FORMATION PROTEIN D"/>
    <property type="match status" value="1"/>
</dbReference>
<organism evidence="9 10">
    <name type="scientific">Sediminivirga luteola</name>
    <dbReference type="NCBI Taxonomy" id="1774748"/>
    <lineage>
        <taxon>Bacteria</taxon>
        <taxon>Bacillati</taxon>
        <taxon>Actinomycetota</taxon>
        <taxon>Actinomycetes</taxon>
        <taxon>Micrococcales</taxon>
        <taxon>Brevibacteriaceae</taxon>
        <taxon>Sediminivirga</taxon>
    </lineage>
</organism>
<dbReference type="Pfam" id="PF13462">
    <property type="entry name" value="Thioredoxin_4"/>
    <property type="match status" value="1"/>
</dbReference>